<dbReference type="EMBL" id="BAABAO010000013">
    <property type="protein sequence ID" value="GAA4138133.1"/>
    <property type="molecule type" value="Genomic_DNA"/>
</dbReference>
<sequence>MKNLNELNVNELNLEELVTIDGGKFWEDVAYGIGYVGGRLYAAYRDIQPEVYQRW</sequence>
<proteinExistence type="predicted"/>
<name>A0ABP7YLP1_9FLAO</name>
<dbReference type="Proteomes" id="UP001501333">
    <property type="component" value="Unassembled WGS sequence"/>
</dbReference>
<evidence type="ECO:0000313" key="1">
    <source>
        <dbReference type="EMBL" id="GAA4138133.1"/>
    </source>
</evidence>
<dbReference type="RefSeq" id="WP_229349559.1">
    <property type="nucleotide sequence ID" value="NZ_BAABAO010000013.1"/>
</dbReference>
<reference evidence="2" key="1">
    <citation type="journal article" date="2019" name="Int. J. Syst. Evol. Microbiol.">
        <title>The Global Catalogue of Microorganisms (GCM) 10K type strain sequencing project: providing services to taxonomists for standard genome sequencing and annotation.</title>
        <authorList>
            <consortium name="The Broad Institute Genomics Platform"/>
            <consortium name="The Broad Institute Genome Sequencing Center for Infectious Disease"/>
            <person name="Wu L."/>
            <person name="Ma J."/>
        </authorList>
    </citation>
    <scope>NUCLEOTIDE SEQUENCE [LARGE SCALE GENOMIC DNA]</scope>
    <source>
        <strain evidence="2">JCM 17386</strain>
    </source>
</reference>
<keyword evidence="2" id="KW-1185">Reference proteome</keyword>
<organism evidence="1 2">
    <name type="scientific">Flavobacterium chungbukense</name>
    <dbReference type="NCBI Taxonomy" id="877464"/>
    <lineage>
        <taxon>Bacteria</taxon>
        <taxon>Pseudomonadati</taxon>
        <taxon>Bacteroidota</taxon>
        <taxon>Flavobacteriia</taxon>
        <taxon>Flavobacteriales</taxon>
        <taxon>Flavobacteriaceae</taxon>
        <taxon>Flavobacterium</taxon>
    </lineage>
</organism>
<gene>
    <name evidence="1" type="ORF">GCM10022250_36490</name>
</gene>
<evidence type="ECO:0008006" key="3">
    <source>
        <dbReference type="Google" id="ProtNLM"/>
    </source>
</evidence>
<evidence type="ECO:0000313" key="2">
    <source>
        <dbReference type="Proteomes" id="UP001501333"/>
    </source>
</evidence>
<accession>A0ABP7YLP1</accession>
<comment type="caution">
    <text evidence="1">The sequence shown here is derived from an EMBL/GenBank/DDBJ whole genome shotgun (WGS) entry which is preliminary data.</text>
</comment>
<protein>
    <recommendedName>
        <fullName evidence="3">Bacteriocin</fullName>
    </recommendedName>
</protein>